<dbReference type="PANTHER" id="PTHR12947:SF19">
    <property type="entry name" value="AMSH-LIKE UBIQUITIN THIOESTERASE 1"/>
    <property type="match status" value="1"/>
</dbReference>
<evidence type="ECO:0000256" key="7">
    <source>
        <dbReference type="ARBA" id="ARBA00022723"/>
    </source>
</evidence>
<protein>
    <recommendedName>
        <fullName evidence="15">MPN domain-containing protein</fullName>
    </recommendedName>
</protein>
<dbReference type="InterPro" id="IPR015063">
    <property type="entry name" value="USP8_dimer"/>
</dbReference>
<evidence type="ECO:0000259" key="15">
    <source>
        <dbReference type="PROSITE" id="PS50249"/>
    </source>
</evidence>
<reference evidence="16 17" key="1">
    <citation type="submission" date="2024-08" db="EMBL/GenBank/DDBJ databases">
        <title>Insights into the chromosomal genome structure of Flemingia macrophylla.</title>
        <authorList>
            <person name="Ding Y."/>
            <person name="Zhao Y."/>
            <person name="Bi W."/>
            <person name="Wu M."/>
            <person name="Zhao G."/>
            <person name="Gong Y."/>
            <person name="Li W."/>
            <person name="Zhang P."/>
        </authorList>
    </citation>
    <scope>NUCLEOTIDE SEQUENCE [LARGE SCALE GENOMIC DNA]</scope>
    <source>
        <strain evidence="16">DYQJB</strain>
        <tissue evidence="16">Leaf</tissue>
    </source>
</reference>
<dbReference type="GO" id="GO:0046872">
    <property type="term" value="F:metal ion binding"/>
    <property type="evidence" value="ECO:0007669"/>
    <property type="project" value="UniProtKB-KW"/>
</dbReference>
<gene>
    <name evidence="16" type="ORF">Fmac_003762</name>
</gene>
<evidence type="ECO:0000313" key="17">
    <source>
        <dbReference type="Proteomes" id="UP001603857"/>
    </source>
</evidence>
<feature type="domain" description="MPN" evidence="15">
    <location>
        <begin position="382"/>
        <end position="512"/>
    </location>
</feature>
<comment type="cofactor">
    <cofactor evidence="1">
        <name>Zn(2+)</name>
        <dbReference type="ChEBI" id="CHEBI:29105"/>
    </cofactor>
</comment>
<dbReference type="PANTHER" id="PTHR12947">
    <property type="entry name" value="AMSH-LIKE PROTEASE"/>
    <property type="match status" value="1"/>
</dbReference>
<feature type="region of interest" description="Disordered" evidence="14">
    <location>
        <begin position="185"/>
        <end position="216"/>
    </location>
</feature>
<dbReference type="GO" id="GO:0008237">
    <property type="term" value="F:metallopeptidase activity"/>
    <property type="evidence" value="ECO:0007669"/>
    <property type="project" value="UniProtKB-KW"/>
</dbReference>
<accession>A0ABD1N307</accession>
<dbReference type="EMBL" id="JBGMDY010000002">
    <property type="protein sequence ID" value="KAL2342477.1"/>
    <property type="molecule type" value="Genomic_DNA"/>
</dbReference>
<feature type="coiled-coil region" evidence="13">
    <location>
        <begin position="84"/>
        <end position="111"/>
    </location>
</feature>
<evidence type="ECO:0000256" key="4">
    <source>
        <dbReference type="ARBA" id="ARBA00010981"/>
    </source>
</evidence>
<keyword evidence="12" id="KW-0472">Membrane</keyword>
<dbReference type="Gene3D" id="3.40.140.10">
    <property type="entry name" value="Cytidine Deaminase, domain 2"/>
    <property type="match status" value="1"/>
</dbReference>
<evidence type="ECO:0000256" key="3">
    <source>
        <dbReference type="ARBA" id="ARBA00004496"/>
    </source>
</evidence>
<evidence type="ECO:0000256" key="12">
    <source>
        <dbReference type="ARBA" id="ARBA00023136"/>
    </source>
</evidence>
<dbReference type="InterPro" id="IPR000555">
    <property type="entry name" value="JAMM/MPN+_dom"/>
</dbReference>
<proteinExistence type="inferred from homology"/>
<dbReference type="Gene3D" id="1.20.58.80">
    <property type="entry name" value="Phosphotransferase system, lactose/cellobiose-type IIA subunit"/>
    <property type="match status" value="1"/>
</dbReference>
<keyword evidence="17" id="KW-1185">Reference proteome</keyword>
<evidence type="ECO:0000256" key="2">
    <source>
        <dbReference type="ARBA" id="ARBA00004170"/>
    </source>
</evidence>
<dbReference type="Pfam" id="PF08969">
    <property type="entry name" value="USP8_dimer"/>
    <property type="match status" value="1"/>
</dbReference>
<dbReference type="GO" id="GO:0016020">
    <property type="term" value="C:membrane"/>
    <property type="evidence" value="ECO:0007669"/>
    <property type="project" value="UniProtKB-SubCell"/>
</dbReference>
<evidence type="ECO:0000256" key="13">
    <source>
        <dbReference type="SAM" id="Coils"/>
    </source>
</evidence>
<dbReference type="CDD" id="cd08066">
    <property type="entry name" value="MPN_AMSH_like"/>
    <property type="match status" value="1"/>
</dbReference>
<dbReference type="PROSITE" id="PS50249">
    <property type="entry name" value="MPN"/>
    <property type="match status" value="1"/>
</dbReference>
<keyword evidence="6" id="KW-0645">Protease</keyword>
<dbReference type="GO" id="GO:0006508">
    <property type="term" value="P:proteolysis"/>
    <property type="evidence" value="ECO:0007669"/>
    <property type="project" value="UniProtKB-KW"/>
</dbReference>
<keyword evidence="8" id="KW-0833">Ubl conjugation pathway</keyword>
<dbReference type="Proteomes" id="UP001603857">
    <property type="component" value="Unassembled WGS sequence"/>
</dbReference>
<comment type="similarity">
    <text evidence="4">Belongs to the peptidase M67C family.</text>
</comment>
<dbReference type="AlphaFoldDB" id="A0ABD1N307"/>
<comment type="subcellular location">
    <subcellularLocation>
        <location evidence="3">Cytoplasm</location>
    </subcellularLocation>
    <subcellularLocation>
        <location evidence="2">Membrane</location>
        <topology evidence="2">Peripheral membrane protein</topology>
    </subcellularLocation>
</comment>
<evidence type="ECO:0000256" key="14">
    <source>
        <dbReference type="SAM" id="MobiDB-lite"/>
    </source>
</evidence>
<evidence type="ECO:0000256" key="9">
    <source>
        <dbReference type="ARBA" id="ARBA00022801"/>
    </source>
</evidence>
<dbReference type="FunFam" id="3.40.140.10:FF:000024">
    <property type="entry name" value="AMSH-like ubiquitin thioesterase 3"/>
    <property type="match status" value="1"/>
</dbReference>
<keyword evidence="13" id="KW-0175">Coiled coil</keyword>
<evidence type="ECO:0000313" key="16">
    <source>
        <dbReference type="EMBL" id="KAL2342477.1"/>
    </source>
</evidence>
<evidence type="ECO:0000256" key="8">
    <source>
        <dbReference type="ARBA" id="ARBA00022786"/>
    </source>
</evidence>
<dbReference type="SUPFAM" id="SSF140856">
    <property type="entry name" value="USP8 N-terminal domain-like"/>
    <property type="match status" value="1"/>
</dbReference>
<sequence>MRCSSDTINIAASTQKLDVDNRIALRFYYRIADNILKQADIFRAEKNIVDLYIMLLRFSSLVSETIPRHRDYRSSPQGKKEALRKKLLNSVNELEKLKPKVQQKINEFNSRRAYHHDGRETFHSNNLIDFSPLRKQTLASYDKKTKAVIQLPATREFVYQGSRGQQFSSVRPVEENMRRLHEVMQRSLSLPRPREETLSKHSVLGPNGLKGQWRPPASDKGVRYPAIIDLSPVEIPSIKFEACQVIILDALVLVQLVKLWDIHPFPIPLSPPPSSLQQPLEDGSLNKKDNNISEQHRSDLEPILTQNDDCQEKHADEAPSLISFEETEIPAQIEVIRQPSPPPVLAEVQDLVPAVSPFVHEGGCKTEIPSDSVVHAESPLQLHISTSMMESFMKVAKSNTDKNLETCGILAGLLKNRKFYITALIIPKQEATSSSCQATNEEEIFEVQDKQSLFPLGWIHTHPTQSCFMSSIDVHTHYSYQIMLPEAVAIVMAPTDSSRKHGIFRLTTPGGMSVIRQCQQRGFHPHNQPPDGGPIYDTCTDVYMNPDLKFDVIDLR</sequence>
<dbReference type="InterPro" id="IPR037518">
    <property type="entry name" value="MPN"/>
</dbReference>
<evidence type="ECO:0000256" key="5">
    <source>
        <dbReference type="ARBA" id="ARBA00022490"/>
    </source>
</evidence>
<dbReference type="Pfam" id="PF01398">
    <property type="entry name" value="JAB"/>
    <property type="match status" value="1"/>
</dbReference>
<dbReference type="SUPFAM" id="SSF102712">
    <property type="entry name" value="JAB1/MPN domain"/>
    <property type="match status" value="1"/>
</dbReference>
<organism evidence="16 17">
    <name type="scientific">Flemingia macrophylla</name>
    <dbReference type="NCBI Taxonomy" id="520843"/>
    <lineage>
        <taxon>Eukaryota</taxon>
        <taxon>Viridiplantae</taxon>
        <taxon>Streptophyta</taxon>
        <taxon>Embryophyta</taxon>
        <taxon>Tracheophyta</taxon>
        <taxon>Spermatophyta</taxon>
        <taxon>Magnoliopsida</taxon>
        <taxon>eudicotyledons</taxon>
        <taxon>Gunneridae</taxon>
        <taxon>Pentapetalae</taxon>
        <taxon>rosids</taxon>
        <taxon>fabids</taxon>
        <taxon>Fabales</taxon>
        <taxon>Fabaceae</taxon>
        <taxon>Papilionoideae</taxon>
        <taxon>50 kb inversion clade</taxon>
        <taxon>NPAAA clade</taxon>
        <taxon>indigoferoid/millettioid clade</taxon>
        <taxon>Phaseoleae</taxon>
        <taxon>Flemingia</taxon>
    </lineage>
</organism>
<dbReference type="GO" id="GO:0005737">
    <property type="term" value="C:cytoplasm"/>
    <property type="evidence" value="ECO:0007669"/>
    <property type="project" value="UniProtKB-SubCell"/>
</dbReference>
<evidence type="ECO:0000256" key="11">
    <source>
        <dbReference type="ARBA" id="ARBA00023049"/>
    </source>
</evidence>
<evidence type="ECO:0000256" key="10">
    <source>
        <dbReference type="ARBA" id="ARBA00022833"/>
    </source>
</evidence>
<evidence type="ECO:0000256" key="1">
    <source>
        <dbReference type="ARBA" id="ARBA00001947"/>
    </source>
</evidence>
<evidence type="ECO:0000256" key="6">
    <source>
        <dbReference type="ARBA" id="ARBA00022670"/>
    </source>
</evidence>
<keyword evidence="5" id="KW-0963">Cytoplasm</keyword>
<dbReference type="InterPro" id="IPR044098">
    <property type="entry name" value="STAMBP/STALP-like_MPN"/>
</dbReference>
<keyword evidence="11" id="KW-0482">Metalloprotease</keyword>
<keyword evidence="7" id="KW-0479">Metal-binding</keyword>
<comment type="caution">
    <text evidence="16">The sequence shown here is derived from an EMBL/GenBank/DDBJ whole genome shotgun (WGS) entry which is preliminary data.</text>
</comment>
<name>A0ABD1N307_9FABA</name>
<dbReference type="FunFam" id="1.20.58.80:FF:000020">
    <property type="entry name" value="AMSH-like ubiquitin thioesterase 3"/>
    <property type="match status" value="1"/>
</dbReference>
<dbReference type="SMART" id="SM00232">
    <property type="entry name" value="JAB_MPN"/>
    <property type="match status" value="1"/>
</dbReference>
<keyword evidence="10" id="KW-0862">Zinc</keyword>
<keyword evidence="9" id="KW-0378">Hydrolase</keyword>